<sequence>MAAARSVTPGGALLRNSRMFAIPAPIPAPPESTVQSRGSRTRTLAYPTHQIITTSNVARKRGDWGLKRPLPTRATTKATFAMLRVNEIDSIEGITDYSSASDHGITLKKFEQLHLPVTVAETRSGFTRDSVRNHRSVFEEDGDFTDLDPKERIDKIDKRWKFNGPWLAGMGHGEFNQWIERTVRPRRAEFREFLRNKLAEELNNDKQQKALDAGEPAPPALQSSDITEDQLLQYLRVLRNNRAQLFDMVGHFLDLAPLKPPSEDAELSISAALEGGSPYSARGPPITHPSAGLSYLRTSAFLENHPLYGPQEKHAPVEARVVKPRRGGDPRDLKIGVAGFITDPPAGDSRINRKSGVHTRESGNIFDRLDISKKGGSKLWVEPTEAIVNSMGRVELRVEEADPEAFLVAQELLGADETTTHRRPPPETTPARRPVDIRDRFTSGYHKVVSPKLSGASAYGLADGSRKTSASSWP</sequence>
<proteinExistence type="predicted"/>
<keyword evidence="2" id="KW-0687">Ribonucleoprotein</keyword>
<dbReference type="AlphaFoldDB" id="A0AAV9GC53"/>
<evidence type="ECO:0000313" key="3">
    <source>
        <dbReference type="Proteomes" id="UP001321760"/>
    </source>
</evidence>
<dbReference type="PANTHER" id="PTHR28058">
    <property type="entry name" value="37S RIBOSOMAL PROTEIN MRP51, MITOCHONDRIAL"/>
    <property type="match status" value="1"/>
</dbReference>
<comment type="caution">
    <text evidence="2">The sequence shown here is derived from an EMBL/GenBank/DDBJ whole genome shotgun (WGS) entry which is preliminary data.</text>
</comment>
<organism evidence="2 3">
    <name type="scientific">Podospora aff. communis PSN243</name>
    <dbReference type="NCBI Taxonomy" id="3040156"/>
    <lineage>
        <taxon>Eukaryota</taxon>
        <taxon>Fungi</taxon>
        <taxon>Dikarya</taxon>
        <taxon>Ascomycota</taxon>
        <taxon>Pezizomycotina</taxon>
        <taxon>Sordariomycetes</taxon>
        <taxon>Sordariomycetidae</taxon>
        <taxon>Sordariales</taxon>
        <taxon>Podosporaceae</taxon>
        <taxon>Podospora</taxon>
    </lineage>
</organism>
<keyword evidence="2" id="KW-0689">Ribosomal protein</keyword>
<accession>A0AAV9GC53</accession>
<dbReference type="GO" id="GO:0070124">
    <property type="term" value="P:mitochondrial translational initiation"/>
    <property type="evidence" value="ECO:0007669"/>
    <property type="project" value="TreeGrafter"/>
</dbReference>
<dbReference type="EMBL" id="MU865971">
    <property type="protein sequence ID" value="KAK4444935.1"/>
    <property type="molecule type" value="Genomic_DNA"/>
</dbReference>
<reference evidence="2" key="1">
    <citation type="journal article" date="2023" name="Mol. Phylogenet. Evol.">
        <title>Genome-scale phylogeny and comparative genomics of the fungal order Sordariales.</title>
        <authorList>
            <person name="Hensen N."/>
            <person name="Bonometti L."/>
            <person name="Westerberg I."/>
            <person name="Brannstrom I.O."/>
            <person name="Guillou S."/>
            <person name="Cros-Aarteil S."/>
            <person name="Calhoun S."/>
            <person name="Haridas S."/>
            <person name="Kuo A."/>
            <person name="Mondo S."/>
            <person name="Pangilinan J."/>
            <person name="Riley R."/>
            <person name="LaButti K."/>
            <person name="Andreopoulos B."/>
            <person name="Lipzen A."/>
            <person name="Chen C."/>
            <person name="Yan M."/>
            <person name="Daum C."/>
            <person name="Ng V."/>
            <person name="Clum A."/>
            <person name="Steindorff A."/>
            <person name="Ohm R.A."/>
            <person name="Martin F."/>
            <person name="Silar P."/>
            <person name="Natvig D.O."/>
            <person name="Lalanne C."/>
            <person name="Gautier V."/>
            <person name="Ament-Velasquez S.L."/>
            <person name="Kruys A."/>
            <person name="Hutchinson M.I."/>
            <person name="Powell A.J."/>
            <person name="Barry K."/>
            <person name="Miller A.N."/>
            <person name="Grigoriev I.V."/>
            <person name="Debuchy R."/>
            <person name="Gladieux P."/>
            <person name="Hiltunen Thoren M."/>
            <person name="Johannesson H."/>
        </authorList>
    </citation>
    <scope>NUCLEOTIDE SEQUENCE</scope>
    <source>
        <strain evidence="2">PSN243</strain>
    </source>
</reference>
<dbReference type="InterPro" id="IPR016712">
    <property type="entry name" value="Rbsml_bS1m-like"/>
</dbReference>
<evidence type="ECO:0000256" key="1">
    <source>
        <dbReference type="SAM" id="MobiDB-lite"/>
    </source>
</evidence>
<protein>
    <submittedName>
        <fullName evidence="2">Mitochondrial ribosomal protein MRP51</fullName>
    </submittedName>
</protein>
<feature type="region of interest" description="Disordered" evidence="1">
    <location>
        <begin position="416"/>
        <end position="438"/>
    </location>
</feature>
<evidence type="ECO:0000313" key="2">
    <source>
        <dbReference type="EMBL" id="KAK4444935.1"/>
    </source>
</evidence>
<reference evidence="2" key="2">
    <citation type="submission" date="2023-05" db="EMBL/GenBank/DDBJ databases">
        <authorList>
            <consortium name="Lawrence Berkeley National Laboratory"/>
            <person name="Steindorff A."/>
            <person name="Hensen N."/>
            <person name="Bonometti L."/>
            <person name="Westerberg I."/>
            <person name="Brannstrom I.O."/>
            <person name="Guillou S."/>
            <person name="Cros-Aarteil S."/>
            <person name="Calhoun S."/>
            <person name="Haridas S."/>
            <person name="Kuo A."/>
            <person name="Mondo S."/>
            <person name="Pangilinan J."/>
            <person name="Riley R."/>
            <person name="Labutti K."/>
            <person name="Andreopoulos B."/>
            <person name="Lipzen A."/>
            <person name="Chen C."/>
            <person name="Yanf M."/>
            <person name="Daum C."/>
            <person name="Ng V."/>
            <person name="Clum A."/>
            <person name="Ohm R."/>
            <person name="Martin F."/>
            <person name="Silar P."/>
            <person name="Natvig D."/>
            <person name="Lalanne C."/>
            <person name="Gautier V."/>
            <person name="Ament-Velasquez S.L."/>
            <person name="Kruys A."/>
            <person name="Hutchinson M.I."/>
            <person name="Powell A.J."/>
            <person name="Barry K."/>
            <person name="Miller A.N."/>
            <person name="Grigoriev I.V."/>
            <person name="Debuchy R."/>
            <person name="Gladieux P."/>
            <person name="Thoren M.H."/>
            <person name="Johannesson H."/>
        </authorList>
    </citation>
    <scope>NUCLEOTIDE SEQUENCE</scope>
    <source>
        <strain evidence="2">PSN243</strain>
    </source>
</reference>
<gene>
    <name evidence="2" type="ORF">QBC34DRAFT_414316</name>
</gene>
<feature type="region of interest" description="Disordered" evidence="1">
    <location>
        <begin position="333"/>
        <end position="354"/>
    </location>
</feature>
<dbReference type="Pfam" id="PF11709">
    <property type="entry name" value="Mit_ribos_Mrp51"/>
    <property type="match status" value="1"/>
</dbReference>
<name>A0AAV9GC53_9PEZI</name>
<dbReference type="GO" id="GO:0005763">
    <property type="term" value="C:mitochondrial small ribosomal subunit"/>
    <property type="evidence" value="ECO:0007669"/>
    <property type="project" value="TreeGrafter"/>
</dbReference>
<keyword evidence="3" id="KW-1185">Reference proteome</keyword>
<dbReference type="PANTHER" id="PTHR28058:SF1">
    <property type="entry name" value="SMALL RIBOSOMAL SUBUNIT PROTEIN BS1M"/>
    <property type="match status" value="1"/>
</dbReference>
<dbReference type="GO" id="GO:0003735">
    <property type="term" value="F:structural constituent of ribosome"/>
    <property type="evidence" value="ECO:0007669"/>
    <property type="project" value="TreeGrafter"/>
</dbReference>
<dbReference type="Proteomes" id="UP001321760">
    <property type="component" value="Unassembled WGS sequence"/>
</dbReference>